<protein>
    <submittedName>
        <fullName evidence="1">Enoyl-CoA hydratase/isomerase family protein</fullName>
    </submittedName>
</protein>
<dbReference type="CDD" id="cd06558">
    <property type="entry name" value="crotonase-like"/>
    <property type="match status" value="1"/>
</dbReference>
<evidence type="ECO:0000313" key="1">
    <source>
        <dbReference type="EMBL" id="GAA2231520.1"/>
    </source>
</evidence>
<dbReference type="Gene3D" id="3.90.226.10">
    <property type="entry name" value="2-enoyl-CoA Hydratase, Chain A, domain 1"/>
    <property type="match status" value="1"/>
</dbReference>
<name>A0ABN3DHS1_9MICO</name>
<dbReference type="RefSeq" id="WP_259479056.1">
    <property type="nucleotide sequence ID" value="NZ_BAAAQY010000004.1"/>
</dbReference>
<accession>A0ABN3DHS1</accession>
<dbReference type="Pfam" id="PF00378">
    <property type="entry name" value="ECH_1"/>
    <property type="match status" value="1"/>
</dbReference>
<reference evidence="1 2" key="1">
    <citation type="journal article" date="2019" name="Int. J. Syst. Evol. Microbiol.">
        <title>The Global Catalogue of Microorganisms (GCM) 10K type strain sequencing project: providing services to taxonomists for standard genome sequencing and annotation.</title>
        <authorList>
            <consortium name="The Broad Institute Genomics Platform"/>
            <consortium name="The Broad Institute Genome Sequencing Center for Infectious Disease"/>
            <person name="Wu L."/>
            <person name="Ma J."/>
        </authorList>
    </citation>
    <scope>NUCLEOTIDE SEQUENCE [LARGE SCALE GENOMIC DNA]</scope>
    <source>
        <strain evidence="1 2">JCM 16117</strain>
    </source>
</reference>
<dbReference type="PANTHER" id="PTHR43459">
    <property type="entry name" value="ENOYL-COA HYDRATASE"/>
    <property type="match status" value="1"/>
</dbReference>
<dbReference type="Proteomes" id="UP001500929">
    <property type="component" value="Unassembled WGS sequence"/>
</dbReference>
<dbReference type="EMBL" id="BAAAQY010000004">
    <property type="protein sequence ID" value="GAA2231520.1"/>
    <property type="molecule type" value="Genomic_DNA"/>
</dbReference>
<keyword evidence="2" id="KW-1185">Reference proteome</keyword>
<evidence type="ECO:0000313" key="2">
    <source>
        <dbReference type="Proteomes" id="UP001500929"/>
    </source>
</evidence>
<comment type="caution">
    <text evidence="1">The sequence shown here is derived from an EMBL/GenBank/DDBJ whole genome shotgun (WGS) entry which is preliminary data.</text>
</comment>
<gene>
    <name evidence="1" type="ORF">GCM10009851_15580</name>
</gene>
<dbReference type="PANTHER" id="PTHR43459:SF1">
    <property type="entry name" value="EG:BACN32G11.4 PROTEIN"/>
    <property type="match status" value="1"/>
</dbReference>
<dbReference type="InterPro" id="IPR001753">
    <property type="entry name" value="Enoyl-CoA_hydra/iso"/>
</dbReference>
<organism evidence="1 2">
    <name type="scientific">Herbiconiux moechotypicola</name>
    <dbReference type="NCBI Taxonomy" id="637393"/>
    <lineage>
        <taxon>Bacteria</taxon>
        <taxon>Bacillati</taxon>
        <taxon>Actinomycetota</taxon>
        <taxon>Actinomycetes</taxon>
        <taxon>Micrococcales</taxon>
        <taxon>Microbacteriaceae</taxon>
        <taxon>Herbiconiux</taxon>
    </lineage>
</organism>
<dbReference type="SUPFAM" id="SSF52096">
    <property type="entry name" value="ClpP/crotonase"/>
    <property type="match status" value="1"/>
</dbReference>
<proteinExistence type="predicted"/>
<dbReference type="InterPro" id="IPR029045">
    <property type="entry name" value="ClpP/crotonase-like_dom_sf"/>
</dbReference>
<sequence length="292" mass="30990">MTTSSLHYERLTPQTARVTFANAPVNLVVGALAEQLTRVLDELAADEQLQVLEFDSAVPDFFLNHFDLAHLADFPPADAQTGREVWTDIAIRLAAAPYITVARIRGRTRGGGNELALALDLRYASIEKAFFGQPEVGTAVVPGGGGTERLPRLIGRDRALEAVLTSQDYDAVTAERWGWVTRALPDAELDGFVDGVVARLAAFDRTALATAKAMVNRASLPPESDLVAAYGEFVHTTTLPGYRERAAGAPAPTGEQALQLEYHLGEFLGQAALRRAAAAASGSSGSSASTGS</sequence>